<dbReference type="Proteomes" id="UP000004491">
    <property type="component" value="Unassembled WGS sequence"/>
</dbReference>
<organism evidence="1 2">
    <name type="scientific">endosymbiont of Riftia pachyptila</name>
    <name type="common">vent Ph05</name>
    <dbReference type="NCBI Taxonomy" id="1048808"/>
    <lineage>
        <taxon>Bacteria</taxon>
        <taxon>Pseudomonadati</taxon>
        <taxon>Pseudomonadota</taxon>
        <taxon>Gammaproteobacteria</taxon>
        <taxon>sulfur-oxidizing symbionts</taxon>
    </lineage>
</organism>
<protein>
    <submittedName>
        <fullName evidence="1">Cytochrome c5530 family protein</fullName>
    </submittedName>
</protein>
<comment type="caution">
    <text evidence="1">The sequence shown here is derived from an EMBL/GenBank/DDBJ whole genome shotgun (WGS) entry which is preliminary data.</text>
</comment>
<evidence type="ECO:0000313" key="1">
    <source>
        <dbReference type="EMBL" id="EGV51254.1"/>
    </source>
</evidence>
<name>G2DDM4_9GAMM</name>
<gene>
    <name evidence="1" type="ORF">Rifp1Sym_bp00010</name>
</gene>
<proteinExistence type="predicted"/>
<dbReference type="EMBL" id="AFOC01000043">
    <property type="protein sequence ID" value="EGV51254.1"/>
    <property type="molecule type" value="Genomic_DNA"/>
</dbReference>
<evidence type="ECO:0000313" key="2">
    <source>
        <dbReference type="Proteomes" id="UP000004491"/>
    </source>
</evidence>
<sequence>MGGGGGGGQPIDGDLVVISANDLGMHCADLDYQVFSILPPFNVVHAQVVKKGVEGQPPEILDDTQLELTYVATSSANDPVGAGSINTTSQNGEVYKSNFWEIQDANTLAYGGYGTLYPFDNGLSILSGFEHLPPDLGLPVPDLMELALGNLVVHQQAMPGISDPYNANQPQAFKRFDRDLPFFAALPFGTTIEGVNWFAADGIPLLPIDDQGRSNAYPLMTITAVDKATGEDLRQHRYRGAGGFRGGLRQLPWHHR</sequence>
<reference evidence="1" key="1">
    <citation type="journal article" date="2011" name="ISME J.">
        <title>The endosymbionts of the deep-sea tubeworms Riftia pachyptila and Tevnia jerichonana share an identical physiology as revealed by proteogenomic analyses.</title>
        <authorList>
            <person name="Gardebrecht A."/>
            <person name="Markert S."/>
            <person name="Felbeck H."/>
            <person name="Thuermer A."/>
            <person name="Albrecht D."/>
            <person name="Wollherr A."/>
            <person name="Kabisch J."/>
            <person name="Lehmann R."/>
            <person name="Daniel R."/>
            <person name="Liesegang H."/>
            <person name="Hecker M."/>
            <person name="Sievert S.M."/>
            <person name="Schweder T."/>
        </authorList>
    </citation>
    <scope>NUCLEOTIDE SEQUENCE [LARGE SCALE GENOMIC DNA]</scope>
</reference>
<dbReference type="AlphaFoldDB" id="G2DDM4"/>
<accession>G2DDM4</accession>
<keyword evidence="2" id="KW-1185">Reference proteome</keyword>